<evidence type="ECO:0000313" key="3">
    <source>
        <dbReference type="Proteomes" id="UP000030750"/>
    </source>
</evidence>
<gene>
    <name evidence="2" type="ORF">EBH_0018280</name>
</gene>
<dbReference type="GO" id="GO:0000502">
    <property type="term" value="C:proteasome complex"/>
    <property type="evidence" value="ECO:0007669"/>
    <property type="project" value="UniProtKB-KW"/>
</dbReference>
<keyword evidence="3" id="KW-1185">Reference proteome</keyword>
<sequence length="314" mass="33047">MLTDMRQGPRPFRGGLRQQQQQLLQRHQQTEGWIARMLQAAAAQNGEAFARLIRDMNTLIPEEEIANMPETEMTDLVREGQERIGERKEIRLQRLLVGLLRVRQLGCTTCSTNTSSSSSSSSGSSSSSSSMESLVLQWISLLDIYIDYFASVAACNCSWLVSGLAVVCAAMDKAASAADRSAADTAAELPDEAAAAAAAAGAAADGPSPSVPSSSSSSSSAAAAAAAAAAADAAAAGSSSTESAEDLQHRFTKQVLNAIRPKLGKLRGEEGRNAAYLVLVGRSIKRCLQLGNMQMAAGFLKLCDCRSAENWLAS</sequence>
<evidence type="ECO:0000313" key="2">
    <source>
        <dbReference type="EMBL" id="CDJ47897.1"/>
    </source>
</evidence>
<reference evidence="2" key="1">
    <citation type="submission" date="2013-10" db="EMBL/GenBank/DDBJ databases">
        <title>Genomic analysis of the causative agents of coccidiosis in chickens.</title>
        <authorList>
            <person name="Reid A.J."/>
            <person name="Blake D."/>
            <person name="Billington K."/>
            <person name="Browne H."/>
            <person name="Dunn M."/>
            <person name="Hung S."/>
            <person name="Kawahara F."/>
            <person name="Miranda-Saavedra D."/>
            <person name="Mourier T."/>
            <person name="Nagra H."/>
            <person name="Otto T.D."/>
            <person name="Rawlings N."/>
            <person name="Sanchez A."/>
            <person name="Sanders M."/>
            <person name="Subramaniam C."/>
            <person name="Tay Y."/>
            <person name="Dear P."/>
            <person name="Doerig C."/>
            <person name="Gruber A."/>
            <person name="Parkinson J."/>
            <person name="Shirley M."/>
            <person name="Wan K.L."/>
            <person name="Berriman M."/>
            <person name="Tomley F."/>
            <person name="Pain A."/>
        </authorList>
    </citation>
    <scope>NUCLEOTIDE SEQUENCE [LARGE SCALE GENOMIC DNA]</scope>
    <source>
        <strain evidence="2">Houghton</strain>
    </source>
</reference>
<keyword evidence="2" id="KW-0647">Proteasome</keyword>
<reference evidence="2" key="2">
    <citation type="submission" date="2013-10" db="EMBL/GenBank/DDBJ databases">
        <authorList>
            <person name="Aslett M."/>
        </authorList>
    </citation>
    <scope>NUCLEOTIDE SEQUENCE [LARGE SCALE GENOMIC DNA]</scope>
    <source>
        <strain evidence="2">Houghton</strain>
    </source>
</reference>
<proteinExistence type="predicted"/>
<organism evidence="2 3">
    <name type="scientific">Eimeria brunetti</name>
    <dbReference type="NCBI Taxonomy" id="51314"/>
    <lineage>
        <taxon>Eukaryota</taxon>
        <taxon>Sar</taxon>
        <taxon>Alveolata</taxon>
        <taxon>Apicomplexa</taxon>
        <taxon>Conoidasida</taxon>
        <taxon>Coccidia</taxon>
        <taxon>Eucoccidiorida</taxon>
        <taxon>Eimeriorina</taxon>
        <taxon>Eimeriidae</taxon>
        <taxon>Eimeria</taxon>
    </lineage>
</organism>
<protein>
    <submittedName>
        <fullName evidence="2">Proteasome PCI domain-containing protein, putative</fullName>
    </submittedName>
</protein>
<feature type="region of interest" description="Disordered" evidence="1">
    <location>
        <begin position="109"/>
        <end position="129"/>
    </location>
</feature>
<accession>U6LBS8</accession>
<dbReference type="Proteomes" id="UP000030750">
    <property type="component" value="Unassembled WGS sequence"/>
</dbReference>
<dbReference type="AlphaFoldDB" id="U6LBS8"/>
<dbReference type="EMBL" id="HG710906">
    <property type="protein sequence ID" value="CDJ47897.1"/>
    <property type="molecule type" value="Genomic_DNA"/>
</dbReference>
<dbReference type="OrthoDB" id="10252687at2759"/>
<name>U6LBS8_9EIME</name>
<evidence type="ECO:0000256" key="1">
    <source>
        <dbReference type="SAM" id="MobiDB-lite"/>
    </source>
</evidence>
<feature type="compositionally biased region" description="Low complexity" evidence="1">
    <location>
        <begin position="115"/>
        <end position="129"/>
    </location>
</feature>
<dbReference type="VEuPathDB" id="ToxoDB:EBH_0018280"/>